<organism evidence="1 2">
    <name type="scientific">Microbacterium bandirmense</name>
    <dbReference type="NCBI Taxonomy" id="3122050"/>
    <lineage>
        <taxon>Bacteria</taxon>
        <taxon>Bacillati</taxon>
        <taxon>Actinomycetota</taxon>
        <taxon>Actinomycetes</taxon>
        <taxon>Micrococcales</taxon>
        <taxon>Microbacteriaceae</taxon>
        <taxon>Microbacterium</taxon>
    </lineage>
</organism>
<dbReference type="Pfam" id="PF21813">
    <property type="entry name" value="DUF6882"/>
    <property type="match status" value="1"/>
</dbReference>
<keyword evidence="2" id="KW-1185">Reference proteome</keyword>
<name>A0ABU8L7T6_9MICO</name>
<sequence length="239" mass="25573">MTFDTLRSLADRAALFAALRQDQLIGAVDDLGEHRWSVDLAADLFTFAAEADPSRTLQATPHLIASIAPGPRSLMWAWALPEQYDVTTAERLRAYGEQHGIAELSESEVPFEDGTAEDTASAIMDLAHIVGGAATEITGLSPYYIANIGDSRAVMLLESPLPPLSVAVAVTALPRVLSGLTMQDPRASVWDLARLAGWRLEWSDEAFSAAVVSDATGTATFRFDEQARIAGIESTLTGA</sequence>
<protein>
    <submittedName>
        <fullName evidence="1">DUF6882 domain-containing protein</fullName>
    </submittedName>
</protein>
<comment type="caution">
    <text evidence="1">The sequence shown here is derived from an EMBL/GenBank/DDBJ whole genome shotgun (WGS) entry which is preliminary data.</text>
</comment>
<evidence type="ECO:0000313" key="1">
    <source>
        <dbReference type="EMBL" id="MEJ1087120.1"/>
    </source>
</evidence>
<gene>
    <name evidence="1" type="ORF">WDU99_02180</name>
</gene>
<dbReference type="RefSeq" id="WP_337330803.1">
    <property type="nucleotide sequence ID" value="NZ_JBBDGM010000002.1"/>
</dbReference>
<dbReference type="Proteomes" id="UP001371224">
    <property type="component" value="Unassembled WGS sequence"/>
</dbReference>
<reference evidence="1 2" key="1">
    <citation type="submission" date="2024-02" db="EMBL/GenBank/DDBJ databases">
        <authorList>
            <person name="Saticioglu I.B."/>
        </authorList>
    </citation>
    <scope>NUCLEOTIDE SEQUENCE [LARGE SCALE GENOMIC DNA]</scope>
    <source>
        <strain evidence="1 2">Mu-80</strain>
    </source>
</reference>
<dbReference type="EMBL" id="JBBDGM010000002">
    <property type="protein sequence ID" value="MEJ1087120.1"/>
    <property type="molecule type" value="Genomic_DNA"/>
</dbReference>
<dbReference type="InterPro" id="IPR049249">
    <property type="entry name" value="DUF6882"/>
</dbReference>
<accession>A0ABU8L7T6</accession>
<proteinExistence type="predicted"/>
<evidence type="ECO:0000313" key="2">
    <source>
        <dbReference type="Proteomes" id="UP001371224"/>
    </source>
</evidence>